<evidence type="ECO:0000256" key="2">
    <source>
        <dbReference type="ARBA" id="ARBA00001911"/>
    </source>
</evidence>
<evidence type="ECO:0000256" key="10">
    <source>
        <dbReference type="ARBA" id="ARBA00022605"/>
    </source>
</evidence>
<feature type="binding site" evidence="18">
    <location>
        <position position="262"/>
    </location>
    <ligand>
        <name>Zn(2+)</name>
        <dbReference type="ChEBI" id="CHEBI:29105"/>
    </ligand>
</feature>
<dbReference type="HAMAP" id="MF_00110">
    <property type="entry name" value="DHQ_synthase"/>
    <property type="match status" value="1"/>
</dbReference>
<sequence>MSPTDTIGARPADSAITVPVALGARAYDIHIGPALLERAGTLVAPLLDRPVTAIVTDETVADLHLARLERALDEAGIATTAIVVPAGEASKSFATLETLCDRLLDAGIERRDRIVALGGGVIGDLTGFAAAILRRGVDFIQIPTTLLAQVDSSVGGKTGINSSRGKNLIGAFHQPVLVLADLDLLDTLPAREFRAGYAEVAKYGLLGDRAFFEWLETDRAALFAGDKAARRHAVEVSCRMKAEIVEEDEREAGRRALLNLGHTFGHALEAATGYGNRLIHGEAVALGTAQAFRYSQRLGLCPPGTAERVRDHLAAAGLPTTLGEVPGELPDAAALLEIMRQDKKASRGRLTLVLARDIGEAFTTADVDEQDLATFLDEEATLS</sequence>
<evidence type="ECO:0000259" key="19">
    <source>
        <dbReference type="Pfam" id="PF01761"/>
    </source>
</evidence>
<keyword evidence="14 18" id="KW-0520">NAD</keyword>
<evidence type="ECO:0000256" key="1">
    <source>
        <dbReference type="ARBA" id="ARBA00001393"/>
    </source>
</evidence>
<evidence type="ECO:0000256" key="5">
    <source>
        <dbReference type="ARBA" id="ARBA00004661"/>
    </source>
</evidence>
<feature type="domain" description="3-dehydroquinate synthase N-terminal" evidence="19">
    <location>
        <begin position="82"/>
        <end position="194"/>
    </location>
</feature>
<dbReference type="RefSeq" id="WP_213163660.1">
    <property type="nucleotide sequence ID" value="NZ_CP058214.1"/>
</dbReference>
<evidence type="ECO:0000256" key="16">
    <source>
        <dbReference type="ARBA" id="ARBA00023239"/>
    </source>
</evidence>
<feature type="domain" description="3-dehydroquinate synthase C-terminal" evidence="20">
    <location>
        <begin position="196"/>
        <end position="345"/>
    </location>
</feature>
<evidence type="ECO:0000256" key="11">
    <source>
        <dbReference type="ARBA" id="ARBA00022723"/>
    </source>
</evidence>
<dbReference type="UniPathway" id="UPA00053">
    <property type="reaction ID" value="UER00085"/>
</dbReference>
<evidence type="ECO:0000256" key="15">
    <source>
        <dbReference type="ARBA" id="ARBA00023141"/>
    </source>
</evidence>
<dbReference type="GO" id="GO:0046872">
    <property type="term" value="F:metal ion binding"/>
    <property type="evidence" value="ECO:0007669"/>
    <property type="project" value="UniProtKB-KW"/>
</dbReference>
<dbReference type="Gene3D" id="1.20.1090.10">
    <property type="entry name" value="Dehydroquinate synthase-like - alpha domain"/>
    <property type="match status" value="1"/>
</dbReference>
<name>A0A7S8C2Z5_9HYPH</name>
<evidence type="ECO:0000313" key="21">
    <source>
        <dbReference type="EMBL" id="QPC42428.1"/>
    </source>
</evidence>
<comment type="catalytic activity">
    <reaction evidence="1 18">
        <text>7-phospho-2-dehydro-3-deoxy-D-arabino-heptonate = 3-dehydroquinate + phosphate</text>
        <dbReference type="Rhea" id="RHEA:21968"/>
        <dbReference type="ChEBI" id="CHEBI:32364"/>
        <dbReference type="ChEBI" id="CHEBI:43474"/>
        <dbReference type="ChEBI" id="CHEBI:58394"/>
        <dbReference type="EC" id="4.2.3.4"/>
    </reaction>
</comment>
<evidence type="ECO:0000256" key="13">
    <source>
        <dbReference type="ARBA" id="ARBA00022833"/>
    </source>
</evidence>
<keyword evidence="11 18" id="KW-0479">Metal-binding</keyword>
<evidence type="ECO:0000256" key="3">
    <source>
        <dbReference type="ARBA" id="ARBA00003485"/>
    </source>
</evidence>
<dbReference type="PANTHER" id="PTHR43622:SF7">
    <property type="entry name" value="3-DEHYDROQUINATE SYNTHASE, CHLOROPLASTIC"/>
    <property type="match status" value="1"/>
</dbReference>
<feature type="binding site" evidence="18">
    <location>
        <begin position="144"/>
        <end position="145"/>
    </location>
    <ligand>
        <name>NAD(+)</name>
        <dbReference type="ChEBI" id="CHEBI:57540"/>
    </ligand>
</feature>
<evidence type="ECO:0000256" key="14">
    <source>
        <dbReference type="ARBA" id="ARBA00023027"/>
    </source>
</evidence>
<evidence type="ECO:0000256" key="7">
    <source>
        <dbReference type="ARBA" id="ARBA00013031"/>
    </source>
</evidence>
<feature type="binding site" evidence="18">
    <location>
        <position position="280"/>
    </location>
    <ligand>
        <name>Zn(2+)</name>
        <dbReference type="ChEBI" id="CHEBI:29105"/>
    </ligand>
</feature>
<proteinExistence type="inferred from homology"/>
<dbReference type="GO" id="GO:0009073">
    <property type="term" value="P:aromatic amino acid family biosynthetic process"/>
    <property type="evidence" value="ECO:0007669"/>
    <property type="project" value="UniProtKB-KW"/>
</dbReference>
<feature type="binding site" evidence="18">
    <location>
        <position position="166"/>
    </location>
    <ligand>
        <name>NAD(+)</name>
        <dbReference type="ChEBI" id="CHEBI:57540"/>
    </ligand>
</feature>
<keyword evidence="10 18" id="KW-0028">Amino-acid biosynthesis</keyword>
<dbReference type="InterPro" id="IPR030960">
    <property type="entry name" value="DHQS/DOIS_N"/>
</dbReference>
<evidence type="ECO:0000256" key="9">
    <source>
        <dbReference type="ARBA" id="ARBA00022490"/>
    </source>
</evidence>
<dbReference type="CDD" id="cd08195">
    <property type="entry name" value="DHQS"/>
    <property type="match status" value="1"/>
</dbReference>
<comment type="cofactor">
    <cofactor evidence="18">
        <name>Co(2+)</name>
        <dbReference type="ChEBI" id="CHEBI:48828"/>
    </cofactor>
    <cofactor evidence="18">
        <name>Zn(2+)</name>
        <dbReference type="ChEBI" id="CHEBI:29105"/>
    </cofactor>
    <text evidence="18">Binds 1 divalent metal cation per subunit. Can use either Co(2+) or Zn(2+).</text>
</comment>
<dbReference type="GO" id="GO:0003856">
    <property type="term" value="F:3-dehydroquinate synthase activity"/>
    <property type="evidence" value="ECO:0007669"/>
    <property type="project" value="UniProtKB-UniRule"/>
</dbReference>
<dbReference type="FunFam" id="3.40.50.1970:FF:000001">
    <property type="entry name" value="3-dehydroquinate synthase"/>
    <property type="match status" value="1"/>
</dbReference>
<evidence type="ECO:0000256" key="6">
    <source>
        <dbReference type="ARBA" id="ARBA00005412"/>
    </source>
</evidence>
<dbReference type="GO" id="GO:0009423">
    <property type="term" value="P:chorismate biosynthetic process"/>
    <property type="evidence" value="ECO:0007669"/>
    <property type="project" value="UniProtKB-UniRule"/>
</dbReference>
<dbReference type="Gene3D" id="3.40.50.1970">
    <property type="match status" value="1"/>
</dbReference>
<dbReference type="EC" id="4.2.3.4" evidence="7 18"/>
<comment type="subcellular location">
    <subcellularLocation>
        <location evidence="4 18">Cytoplasm</location>
    </subcellularLocation>
</comment>
<comment type="pathway">
    <text evidence="5 18">Metabolic intermediate biosynthesis; chorismate biosynthesis; chorismate from D-erythrose 4-phosphate and phosphoenolpyruvate: step 2/7.</text>
</comment>
<dbReference type="EMBL" id="CP058214">
    <property type="protein sequence ID" value="QPC42428.1"/>
    <property type="molecule type" value="Genomic_DNA"/>
</dbReference>
<keyword evidence="22" id="KW-1185">Reference proteome</keyword>
<dbReference type="Pfam" id="PF24621">
    <property type="entry name" value="DHQS_C"/>
    <property type="match status" value="1"/>
</dbReference>
<keyword evidence="16 18" id="KW-0456">Lyase</keyword>
<keyword evidence="13 18" id="KW-0862">Zinc</keyword>
<keyword evidence="12 18" id="KW-0547">Nucleotide-binding</keyword>
<comment type="cofactor">
    <cofactor evidence="2 18">
        <name>NAD(+)</name>
        <dbReference type="ChEBI" id="CHEBI:57540"/>
    </cofactor>
</comment>
<dbReference type="InterPro" id="IPR016037">
    <property type="entry name" value="DHQ_synth_AroB"/>
</dbReference>
<organism evidence="21 22">
    <name type="scientific">Kaustia mangrovi</name>
    <dbReference type="NCBI Taxonomy" id="2593653"/>
    <lineage>
        <taxon>Bacteria</taxon>
        <taxon>Pseudomonadati</taxon>
        <taxon>Pseudomonadota</taxon>
        <taxon>Alphaproteobacteria</taxon>
        <taxon>Hyphomicrobiales</taxon>
        <taxon>Parvibaculaceae</taxon>
        <taxon>Kaustia</taxon>
    </lineage>
</organism>
<dbReference type="PANTHER" id="PTHR43622">
    <property type="entry name" value="3-DEHYDROQUINATE SYNTHASE"/>
    <property type="match status" value="1"/>
</dbReference>
<dbReference type="GO" id="GO:0008652">
    <property type="term" value="P:amino acid biosynthetic process"/>
    <property type="evidence" value="ECO:0007669"/>
    <property type="project" value="UniProtKB-KW"/>
</dbReference>
<feature type="binding site" evidence="18">
    <location>
        <position position="157"/>
    </location>
    <ligand>
        <name>NAD(+)</name>
        <dbReference type="ChEBI" id="CHEBI:57540"/>
    </ligand>
</feature>
<evidence type="ECO:0000256" key="4">
    <source>
        <dbReference type="ARBA" id="ARBA00004496"/>
    </source>
</evidence>
<evidence type="ECO:0000256" key="12">
    <source>
        <dbReference type="ARBA" id="ARBA00022741"/>
    </source>
</evidence>
<dbReference type="SUPFAM" id="SSF56796">
    <property type="entry name" value="Dehydroquinate synthase-like"/>
    <property type="match status" value="1"/>
</dbReference>
<evidence type="ECO:0000313" key="22">
    <source>
        <dbReference type="Proteomes" id="UP000593594"/>
    </source>
</evidence>
<dbReference type="GO" id="GO:0000166">
    <property type="term" value="F:nucleotide binding"/>
    <property type="evidence" value="ECO:0007669"/>
    <property type="project" value="UniProtKB-KW"/>
</dbReference>
<reference evidence="21 22" key="1">
    <citation type="submission" date="2020-06" db="EMBL/GenBank/DDBJ databases">
        <title>Genome sequence of 2 isolates from Red Sea Mangroves.</title>
        <authorList>
            <person name="Sefrji F."/>
            <person name="Michoud G."/>
            <person name="Merlino G."/>
            <person name="Daffonchio D."/>
        </authorList>
    </citation>
    <scope>NUCLEOTIDE SEQUENCE [LARGE SCALE GENOMIC DNA]</scope>
    <source>
        <strain evidence="21 22">R1DC25</strain>
    </source>
</reference>
<keyword evidence="15 18" id="KW-0057">Aromatic amino acid biosynthesis</keyword>
<dbReference type="NCBIfam" id="TIGR01357">
    <property type="entry name" value="aroB"/>
    <property type="match status" value="1"/>
</dbReference>
<dbReference type="PIRSF" id="PIRSF001455">
    <property type="entry name" value="DHQ_synth"/>
    <property type="match status" value="1"/>
</dbReference>
<feature type="binding site" evidence="18">
    <location>
        <position position="199"/>
    </location>
    <ligand>
        <name>Zn(2+)</name>
        <dbReference type="ChEBI" id="CHEBI:29105"/>
    </ligand>
</feature>
<comment type="caution">
    <text evidence="18">Lacks conserved residue(s) required for the propagation of feature annotation.</text>
</comment>
<accession>A0A7S8C2Z5</accession>
<dbReference type="InterPro" id="IPR050071">
    <property type="entry name" value="Dehydroquinate_synthase"/>
</dbReference>
<comment type="similarity">
    <text evidence="6 18">Belongs to the sugar phosphate cyclases superfamily. Dehydroquinate synthase family.</text>
</comment>
<keyword evidence="17 18" id="KW-0170">Cobalt</keyword>
<dbReference type="KEGG" id="kmn:HW532_06735"/>
<evidence type="ECO:0000256" key="8">
    <source>
        <dbReference type="ARBA" id="ARBA00017684"/>
    </source>
</evidence>
<dbReference type="AlphaFoldDB" id="A0A7S8C2Z5"/>
<evidence type="ECO:0000259" key="20">
    <source>
        <dbReference type="Pfam" id="PF24621"/>
    </source>
</evidence>
<keyword evidence="9 18" id="KW-0963">Cytoplasm</keyword>
<feature type="binding site" evidence="18">
    <location>
        <begin position="120"/>
        <end position="124"/>
    </location>
    <ligand>
        <name>NAD(+)</name>
        <dbReference type="ChEBI" id="CHEBI:57540"/>
    </ligand>
</feature>
<gene>
    <name evidence="18" type="primary">aroB</name>
    <name evidence="21" type="ORF">HW532_06735</name>
</gene>
<dbReference type="GO" id="GO:0005737">
    <property type="term" value="C:cytoplasm"/>
    <property type="evidence" value="ECO:0007669"/>
    <property type="project" value="UniProtKB-SubCell"/>
</dbReference>
<evidence type="ECO:0000256" key="17">
    <source>
        <dbReference type="ARBA" id="ARBA00023285"/>
    </source>
</evidence>
<dbReference type="InterPro" id="IPR030963">
    <property type="entry name" value="DHQ_synth_fam"/>
</dbReference>
<comment type="function">
    <text evidence="3 18">Catalyzes the conversion of 3-deoxy-D-arabino-heptulosonate 7-phosphate (DAHP) to dehydroquinate (DHQ).</text>
</comment>
<evidence type="ECO:0000256" key="18">
    <source>
        <dbReference type="HAMAP-Rule" id="MF_00110"/>
    </source>
</evidence>
<protein>
    <recommendedName>
        <fullName evidence="8 18">3-dehydroquinate synthase</fullName>
        <shortName evidence="18">DHQS</shortName>
        <ecNumber evidence="7 18">4.2.3.4</ecNumber>
    </recommendedName>
</protein>
<dbReference type="Proteomes" id="UP000593594">
    <property type="component" value="Chromosome"/>
</dbReference>
<dbReference type="Pfam" id="PF01761">
    <property type="entry name" value="DHQ_synthase"/>
    <property type="match status" value="1"/>
</dbReference>
<dbReference type="InterPro" id="IPR056179">
    <property type="entry name" value="DHQS_C"/>
</dbReference>